<reference evidence="9" key="2">
    <citation type="submission" date="2023-11" db="UniProtKB">
        <authorList>
            <consortium name="WormBaseParasite"/>
        </authorList>
    </citation>
    <scope>IDENTIFICATION</scope>
</reference>
<dbReference type="InterPro" id="IPR000276">
    <property type="entry name" value="GPCR_Rhodpsn"/>
</dbReference>
<feature type="domain" description="G-protein coupled receptors family 1 profile" evidence="7">
    <location>
        <begin position="24"/>
        <end position="317"/>
    </location>
</feature>
<feature type="transmembrane region" description="Helical" evidence="6">
    <location>
        <begin position="12"/>
        <end position="32"/>
    </location>
</feature>
<organism evidence="8 9">
    <name type="scientific">Trichobilharzia regenti</name>
    <name type="common">Nasal bird schistosome</name>
    <dbReference type="NCBI Taxonomy" id="157069"/>
    <lineage>
        <taxon>Eukaryota</taxon>
        <taxon>Metazoa</taxon>
        <taxon>Spiralia</taxon>
        <taxon>Lophotrochozoa</taxon>
        <taxon>Platyhelminthes</taxon>
        <taxon>Trematoda</taxon>
        <taxon>Digenea</taxon>
        <taxon>Strigeidida</taxon>
        <taxon>Schistosomatoidea</taxon>
        <taxon>Schistosomatidae</taxon>
        <taxon>Trichobilharzia</taxon>
    </lineage>
</organism>
<feature type="transmembrane region" description="Helical" evidence="6">
    <location>
        <begin position="128"/>
        <end position="152"/>
    </location>
</feature>
<proteinExistence type="inferred from homology"/>
<keyword evidence="5" id="KW-0807">Transducer</keyword>
<evidence type="ECO:0000256" key="5">
    <source>
        <dbReference type="RuleBase" id="RU000688"/>
    </source>
</evidence>
<protein>
    <submittedName>
        <fullName evidence="9">G_PROTEIN_RECEP_F1_2 domain-containing protein</fullName>
    </submittedName>
</protein>
<dbReference type="Proteomes" id="UP000050795">
    <property type="component" value="Unassembled WGS sequence"/>
</dbReference>
<evidence type="ECO:0000256" key="2">
    <source>
        <dbReference type="ARBA" id="ARBA00022692"/>
    </source>
</evidence>
<keyword evidence="8" id="KW-1185">Reference proteome</keyword>
<evidence type="ECO:0000259" key="7">
    <source>
        <dbReference type="PROSITE" id="PS50262"/>
    </source>
</evidence>
<dbReference type="Pfam" id="PF00001">
    <property type="entry name" value="7tm_1"/>
    <property type="match status" value="1"/>
</dbReference>
<evidence type="ECO:0000256" key="6">
    <source>
        <dbReference type="SAM" id="Phobius"/>
    </source>
</evidence>
<dbReference type="PROSITE" id="PS50262">
    <property type="entry name" value="G_PROTEIN_RECEP_F1_2"/>
    <property type="match status" value="1"/>
</dbReference>
<keyword evidence="3 6" id="KW-1133">Transmembrane helix</keyword>
<reference evidence="8" key="1">
    <citation type="submission" date="2022-06" db="EMBL/GenBank/DDBJ databases">
        <authorList>
            <person name="Berger JAMES D."/>
            <person name="Berger JAMES D."/>
        </authorList>
    </citation>
    <scope>NUCLEOTIDE SEQUENCE [LARGE SCALE GENOMIC DNA]</scope>
</reference>
<comment type="similarity">
    <text evidence="5">Belongs to the G-protein coupled receptor 1 family.</text>
</comment>
<feature type="transmembrane region" description="Helical" evidence="6">
    <location>
        <begin position="260"/>
        <end position="281"/>
    </location>
</feature>
<dbReference type="PANTHER" id="PTHR45698:SF1">
    <property type="entry name" value="TRACE AMINE-ASSOCIATED RECEPTOR 13C-LIKE"/>
    <property type="match status" value="1"/>
</dbReference>
<evidence type="ECO:0000256" key="4">
    <source>
        <dbReference type="ARBA" id="ARBA00023136"/>
    </source>
</evidence>
<feature type="transmembrane region" description="Helical" evidence="6">
    <location>
        <begin position="301"/>
        <end position="320"/>
    </location>
</feature>
<dbReference type="PROSITE" id="PS00237">
    <property type="entry name" value="G_PROTEIN_RECEP_F1_1"/>
    <property type="match status" value="1"/>
</dbReference>
<feature type="transmembrane region" description="Helical" evidence="6">
    <location>
        <begin position="172"/>
        <end position="191"/>
    </location>
</feature>
<evidence type="ECO:0000256" key="3">
    <source>
        <dbReference type="ARBA" id="ARBA00022989"/>
    </source>
</evidence>
<dbReference type="SUPFAM" id="SSF81321">
    <property type="entry name" value="Family A G protein-coupled receptor-like"/>
    <property type="match status" value="1"/>
</dbReference>
<dbReference type="CDD" id="cd00637">
    <property type="entry name" value="7tm_classA_rhodopsin-like"/>
    <property type="match status" value="1"/>
</dbReference>
<dbReference type="PRINTS" id="PR00237">
    <property type="entry name" value="GPCRRHODOPSN"/>
</dbReference>
<dbReference type="InterPro" id="IPR017452">
    <property type="entry name" value="GPCR_Rhodpsn_7TM"/>
</dbReference>
<accession>A0AA85JLE2</accession>
<evidence type="ECO:0000313" key="9">
    <source>
        <dbReference type="WBParaSite" id="TREG1_39820.1"/>
    </source>
</evidence>
<dbReference type="Gene3D" id="1.20.1070.10">
    <property type="entry name" value="Rhodopsin 7-helix transmembrane proteins"/>
    <property type="match status" value="1"/>
</dbReference>
<dbReference type="GO" id="GO:0016020">
    <property type="term" value="C:membrane"/>
    <property type="evidence" value="ECO:0007669"/>
    <property type="project" value="UniProtKB-SubCell"/>
</dbReference>
<dbReference type="PANTHER" id="PTHR45698">
    <property type="entry name" value="TRACE AMINE-ASSOCIATED RECEPTOR 19N-RELATED"/>
    <property type="match status" value="1"/>
</dbReference>
<keyword evidence="5" id="KW-0675">Receptor</keyword>
<name>A0AA85JLE2_TRIRE</name>
<dbReference type="WBParaSite" id="TREG1_39820.1">
    <property type="protein sequence ID" value="TREG1_39820.1"/>
    <property type="gene ID" value="TREG1_39820"/>
</dbReference>
<evidence type="ECO:0000313" key="8">
    <source>
        <dbReference type="Proteomes" id="UP000050795"/>
    </source>
</evidence>
<evidence type="ECO:0000256" key="1">
    <source>
        <dbReference type="ARBA" id="ARBA00004370"/>
    </source>
</evidence>
<comment type="subcellular location">
    <subcellularLocation>
        <location evidence="1">Membrane</location>
    </subcellularLocation>
</comment>
<feature type="transmembrane region" description="Helical" evidence="6">
    <location>
        <begin position="44"/>
        <end position="67"/>
    </location>
</feature>
<sequence>MDQEAIPLAYHIIAGIIDVNGVVCNLFTLIFISFTRLGSRTATILFRTQCIFDGLTCLFAAISLFSPVHIDNFTGWFASFICHFWLSEYFLKFMELLNVSNLMWIAIDRFSAVYLGSRYKAFQKYEPFLCYTFILFHAIISPLPVIFAVDYNNGICEEARLIYNTSFDQFTVYSWLILAYLIPSIIMITCYSRVYYFIKQSLENSQSQKHSTCSVDVTKSDLNERRTTGQQVSSITLSASISTSALEPTSFSSIRKMKSILLSITLMCTLFVLSHSYYHIYSLASLYGAVQYQSISIQRRLSIFFTVIKSSLNPIILVVSSQHLRKKIVKLYYQLSYRIKYSRNSHPPPNITEASTKTSDDY</sequence>
<dbReference type="GO" id="GO:0004930">
    <property type="term" value="F:G protein-coupled receptor activity"/>
    <property type="evidence" value="ECO:0007669"/>
    <property type="project" value="UniProtKB-KW"/>
</dbReference>
<keyword evidence="2 5" id="KW-0812">Transmembrane</keyword>
<keyword evidence="5" id="KW-0297">G-protein coupled receptor</keyword>
<dbReference type="AlphaFoldDB" id="A0AA85JLE2"/>
<keyword evidence="4 6" id="KW-0472">Membrane</keyword>